<sequence length="89" mass="9747">SLEDTVRPARTRSTVFDMDDFAAIERIAEALASRRNIDPALVIPQLLRMFNADSAEEQAVECSPTALTAPWPTRVLPMVSSVNAVAPKH</sequence>
<protein>
    <submittedName>
        <fullName evidence="1">Uncharacterized protein</fullName>
    </submittedName>
</protein>
<accession>A0A699XG13</accession>
<proteinExistence type="predicted"/>
<feature type="non-terminal residue" evidence="1">
    <location>
        <position position="1"/>
    </location>
</feature>
<feature type="non-terminal residue" evidence="1">
    <location>
        <position position="89"/>
    </location>
</feature>
<dbReference type="AlphaFoldDB" id="A0A699XG13"/>
<name>A0A699XG13_TANCI</name>
<organism evidence="1">
    <name type="scientific">Tanacetum cinerariifolium</name>
    <name type="common">Dalmatian daisy</name>
    <name type="synonym">Chrysanthemum cinerariifolium</name>
    <dbReference type="NCBI Taxonomy" id="118510"/>
    <lineage>
        <taxon>Eukaryota</taxon>
        <taxon>Viridiplantae</taxon>
        <taxon>Streptophyta</taxon>
        <taxon>Embryophyta</taxon>
        <taxon>Tracheophyta</taxon>
        <taxon>Spermatophyta</taxon>
        <taxon>Magnoliopsida</taxon>
        <taxon>eudicotyledons</taxon>
        <taxon>Gunneridae</taxon>
        <taxon>Pentapetalae</taxon>
        <taxon>asterids</taxon>
        <taxon>campanulids</taxon>
        <taxon>Asterales</taxon>
        <taxon>Asteraceae</taxon>
        <taxon>Asteroideae</taxon>
        <taxon>Anthemideae</taxon>
        <taxon>Anthemidinae</taxon>
        <taxon>Tanacetum</taxon>
    </lineage>
</organism>
<evidence type="ECO:0000313" key="1">
    <source>
        <dbReference type="EMBL" id="GFD56948.1"/>
    </source>
</evidence>
<dbReference type="EMBL" id="BKCJ011835192">
    <property type="protein sequence ID" value="GFD56948.1"/>
    <property type="molecule type" value="Genomic_DNA"/>
</dbReference>
<comment type="caution">
    <text evidence="1">The sequence shown here is derived from an EMBL/GenBank/DDBJ whole genome shotgun (WGS) entry which is preliminary data.</text>
</comment>
<gene>
    <name evidence="1" type="ORF">Tci_928917</name>
</gene>
<reference evidence="1" key="1">
    <citation type="journal article" date="2019" name="Sci. Rep.">
        <title>Draft genome of Tanacetum cinerariifolium, the natural source of mosquito coil.</title>
        <authorList>
            <person name="Yamashiro T."/>
            <person name="Shiraishi A."/>
            <person name="Satake H."/>
            <person name="Nakayama K."/>
        </authorList>
    </citation>
    <scope>NUCLEOTIDE SEQUENCE</scope>
</reference>